<evidence type="ECO:0000256" key="1">
    <source>
        <dbReference type="ARBA" id="ARBA00008857"/>
    </source>
</evidence>
<comment type="similarity">
    <text evidence="1">Belongs to the 'phage' integrase family.</text>
</comment>
<evidence type="ECO:0000313" key="7">
    <source>
        <dbReference type="Proteomes" id="UP001257739"/>
    </source>
</evidence>
<evidence type="ECO:0000259" key="5">
    <source>
        <dbReference type="PROSITE" id="PS51898"/>
    </source>
</evidence>
<keyword evidence="2" id="KW-0238">DNA-binding</keyword>
<proteinExistence type="inferred from homology"/>
<dbReference type="RefSeq" id="WP_309966621.1">
    <property type="nucleotide sequence ID" value="NZ_JAVDWH010000001.1"/>
</dbReference>
<dbReference type="CDD" id="cd00796">
    <property type="entry name" value="INT_Rci_Hp1_C"/>
    <property type="match status" value="1"/>
</dbReference>
<dbReference type="InterPro" id="IPR002104">
    <property type="entry name" value="Integrase_catalytic"/>
</dbReference>
<dbReference type="SUPFAM" id="SSF56349">
    <property type="entry name" value="DNA breaking-rejoining enzymes"/>
    <property type="match status" value="1"/>
</dbReference>
<sequence length="378" mass="41497">MDSIAPWRRVMAAIRKEANGRWTAVVKDGRRYVGAKTFDTKREAQTWAASEQSKLSAGVDLKAGRVRVETRLATWVRDREGAVAPGTLTVDADLARVLPRWFMGLSVNAVTEAHVAQLLVGWSRDDRAHSSVVRYRASLSAFFADCVRARLTTASPVAGVRAPRRIDPAVEMQPFTEAEIDLLADEIAKLNERLADVVVVAAWTGLRWGELRALRVGDLIEVPDAMLRVQRSRSEGRDTKSTKSGHSRLVPVADRVKPLLLAMAQAKAPTDLLITTDRGAAIHRTAFMRSTDWRNLGKGRRIHDLRHTAACLWLARGVPVVTVKTWMGHADISTTDRYVHHLGTTADRAGLALLNGPGANLGQTSSDGVNRPDAHKLP</sequence>
<dbReference type="PROSITE" id="PS51898">
    <property type="entry name" value="TYR_RECOMBINASE"/>
    <property type="match status" value="1"/>
</dbReference>
<dbReference type="PANTHER" id="PTHR30349">
    <property type="entry name" value="PHAGE INTEGRASE-RELATED"/>
    <property type="match status" value="1"/>
</dbReference>
<dbReference type="Pfam" id="PF00589">
    <property type="entry name" value="Phage_integrase"/>
    <property type="match status" value="1"/>
</dbReference>
<name>A0ABU1UKQ8_9ACTN</name>
<evidence type="ECO:0000256" key="3">
    <source>
        <dbReference type="ARBA" id="ARBA00023172"/>
    </source>
</evidence>
<accession>A0ABU1UKQ8</accession>
<dbReference type="EMBL" id="JAVDWH010000001">
    <property type="protein sequence ID" value="MDR7085753.1"/>
    <property type="molecule type" value="Genomic_DNA"/>
</dbReference>
<keyword evidence="3" id="KW-0233">DNA recombination</keyword>
<feature type="domain" description="Tyr recombinase" evidence="5">
    <location>
        <begin position="170"/>
        <end position="353"/>
    </location>
</feature>
<feature type="region of interest" description="Disordered" evidence="4">
    <location>
        <begin position="357"/>
        <end position="378"/>
    </location>
</feature>
<evidence type="ECO:0000313" key="6">
    <source>
        <dbReference type="EMBL" id="MDR7085753.1"/>
    </source>
</evidence>
<evidence type="ECO:0000256" key="2">
    <source>
        <dbReference type="ARBA" id="ARBA00023125"/>
    </source>
</evidence>
<comment type="caution">
    <text evidence="6">The sequence shown here is derived from an EMBL/GenBank/DDBJ whole genome shotgun (WGS) entry which is preliminary data.</text>
</comment>
<dbReference type="InterPro" id="IPR011010">
    <property type="entry name" value="DNA_brk_join_enz"/>
</dbReference>
<reference evidence="6 7" key="1">
    <citation type="submission" date="2023-07" db="EMBL/GenBank/DDBJ databases">
        <title>Sorghum-associated microbial communities from plants grown in Nebraska, USA.</title>
        <authorList>
            <person name="Schachtman D."/>
        </authorList>
    </citation>
    <scope>NUCLEOTIDE SEQUENCE [LARGE SCALE GENOMIC DNA]</scope>
    <source>
        <strain evidence="6 7">BE248</strain>
    </source>
</reference>
<gene>
    <name evidence="6" type="ORF">J2X11_000592</name>
</gene>
<dbReference type="InterPro" id="IPR013762">
    <property type="entry name" value="Integrase-like_cat_sf"/>
</dbReference>
<evidence type="ECO:0000256" key="4">
    <source>
        <dbReference type="SAM" id="MobiDB-lite"/>
    </source>
</evidence>
<dbReference type="Proteomes" id="UP001257739">
    <property type="component" value="Unassembled WGS sequence"/>
</dbReference>
<dbReference type="InterPro" id="IPR010998">
    <property type="entry name" value="Integrase_recombinase_N"/>
</dbReference>
<dbReference type="InterPro" id="IPR050090">
    <property type="entry name" value="Tyrosine_recombinase_XerCD"/>
</dbReference>
<keyword evidence="7" id="KW-1185">Reference proteome</keyword>
<dbReference type="Gene3D" id="1.10.150.130">
    <property type="match status" value="1"/>
</dbReference>
<dbReference type="Gene3D" id="1.10.443.10">
    <property type="entry name" value="Intergrase catalytic core"/>
    <property type="match status" value="1"/>
</dbReference>
<dbReference type="PANTHER" id="PTHR30349:SF64">
    <property type="entry name" value="PROPHAGE INTEGRASE INTD-RELATED"/>
    <property type="match status" value="1"/>
</dbReference>
<protein>
    <submittedName>
        <fullName evidence="6">Integrase</fullName>
    </submittedName>
</protein>
<organism evidence="6 7">
    <name type="scientific">Aeromicrobium panaciterrae</name>
    <dbReference type="NCBI Taxonomy" id="363861"/>
    <lineage>
        <taxon>Bacteria</taxon>
        <taxon>Bacillati</taxon>
        <taxon>Actinomycetota</taxon>
        <taxon>Actinomycetes</taxon>
        <taxon>Propionibacteriales</taxon>
        <taxon>Nocardioidaceae</taxon>
        <taxon>Aeromicrobium</taxon>
    </lineage>
</organism>